<evidence type="ECO:0000256" key="1">
    <source>
        <dbReference type="ARBA" id="ARBA00005417"/>
    </source>
</evidence>
<name>T0YFN4_9ZZZZ</name>
<protein>
    <submittedName>
        <fullName evidence="4">ABC transporter-like domain protein</fullName>
    </submittedName>
</protein>
<dbReference type="AlphaFoldDB" id="T0YFN4"/>
<comment type="similarity">
    <text evidence="1">Belongs to the ABC transporter superfamily.</text>
</comment>
<feature type="domain" description="ABC transporter" evidence="3">
    <location>
        <begin position="20"/>
        <end position="95"/>
    </location>
</feature>
<organism evidence="4">
    <name type="scientific">mine drainage metagenome</name>
    <dbReference type="NCBI Taxonomy" id="410659"/>
    <lineage>
        <taxon>unclassified sequences</taxon>
        <taxon>metagenomes</taxon>
        <taxon>ecological metagenomes</taxon>
    </lineage>
</organism>
<keyword evidence="2" id="KW-0813">Transport</keyword>
<evidence type="ECO:0000259" key="3">
    <source>
        <dbReference type="Pfam" id="PF00005"/>
    </source>
</evidence>
<gene>
    <name evidence="4" type="ORF">B1A_19677</name>
</gene>
<dbReference type="GO" id="GO:0005524">
    <property type="term" value="F:ATP binding"/>
    <property type="evidence" value="ECO:0007669"/>
    <property type="project" value="InterPro"/>
</dbReference>
<feature type="non-terminal residue" evidence="4">
    <location>
        <position position="108"/>
    </location>
</feature>
<reference evidence="4" key="2">
    <citation type="journal article" date="2014" name="ISME J.">
        <title>Microbial stratification in low pH oxic and suboxic macroscopic growths along an acid mine drainage.</title>
        <authorList>
            <person name="Mendez-Garcia C."/>
            <person name="Mesa V."/>
            <person name="Sprenger R.R."/>
            <person name="Richter M."/>
            <person name="Diez M.S."/>
            <person name="Solano J."/>
            <person name="Bargiela R."/>
            <person name="Golyshina O.V."/>
            <person name="Manteca A."/>
            <person name="Ramos J.L."/>
            <person name="Gallego J.R."/>
            <person name="Llorente I."/>
            <person name="Martins Dos Santos V.A."/>
            <person name="Jensen O.N."/>
            <person name="Pelaez A.I."/>
            <person name="Sanchez J."/>
            <person name="Ferrer M."/>
        </authorList>
    </citation>
    <scope>NUCLEOTIDE SEQUENCE</scope>
</reference>
<dbReference type="InterPro" id="IPR003439">
    <property type="entry name" value="ABC_transporter-like_ATP-bd"/>
</dbReference>
<sequence length="108" mass="11357">MLAASGLVFGYGVRAVLAGAGLEVGRGEVLALLGPNGAGKSTLLRLLAGLLRPQAGQVWWWGRSPQDARAPRRRVGVIGHGSYLFDDLTAQENLAYYARLLGLDDPGG</sequence>
<dbReference type="GO" id="GO:0016887">
    <property type="term" value="F:ATP hydrolysis activity"/>
    <property type="evidence" value="ECO:0007669"/>
    <property type="project" value="InterPro"/>
</dbReference>
<reference evidence="4" key="1">
    <citation type="submission" date="2013-08" db="EMBL/GenBank/DDBJ databases">
        <authorList>
            <person name="Mendez C."/>
            <person name="Richter M."/>
            <person name="Ferrer M."/>
            <person name="Sanchez J."/>
        </authorList>
    </citation>
    <scope>NUCLEOTIDE SEQUENCE</scope>
</reference>
<comment type="caution">
    <text evidence="4">The sequence shown here is derived from an EMBL/GenBank/DDBJ whole genome shotgun (WGS) entry which is preliminary data.</text>
</comment>
<dbReference type="PANTHER" id="PTHR43335">
    <property type="entry name" value="ABC TRANSPORTER, ATP-BINDING PROTEIN"/>
    <property type="match status" value="1"/>
</dbReference>
<accession>T0YFN4</accession>
<proteinExistence type="inferred from homology"/>
<dbReference type="SUPFAM" id="SSF52540">
    <property type="entry name" value="P-loop containing nucleoside triphosphate hydrolases"/>
    <property type="match status" value="1"/>
</dbReference>
<dbReference type="Gene3D" id="3.40.50.300">
    <property type="entry name" value="P-loop containing nucleotide triphosphate hydrolases"/>
    <property type="match status" value="1"/>
</dbReference>
<evidence type="ECO:0000313" key="4">
    <source>
        <dbReference type="EMBL" id="EQD31943.1"/>
    </source>
</evidence>
<dbReference type="Pfam" id="PF00005">
    <property type="entry name" value="ABC_tran"/>
    <property type="match status" value="1"/>
</dbReference>
<dbReference type="EMBL" id="AUZX01014531">
    <property type="protein sequence ID" value="EQD31943.1"/>
    <property type="molecule type" value="Genomic_DNA"/>
</dbReference>
<dbReference type="InterPro" id="IPR027417">
    <property type="entry name" value="P-loop_NTPase"/>
</dbReference>
<evidence type="ECO:0000256" key="2">
    <source>
        <dbReference type="ARBA" id="ARBA00022448"/>
    </source>
</evidence>
<dbReference type="PANTHER" id="PTHR43335:SF2">
    <property type="entry name" value="ABC TRANSPORTER, ATP-BINDING PROTEIN"/>
    <property type="match status" value="1"/>
</dbReference>